<keyword evidence="3" id="KW-0520">NAD</keyword>
<keyword evidence="8" id="KW-1185">Reference proteome</keyword>
<dbReference type="Gene3D" id="3.40.309.10">
    <property type="entry name" value="Aldehyde Dehydrogenase, Chain A, domain 2"/>
    <property type="match status" value="1"/>
</dbReference>
<gene>
    <name evidence="7" type="ORF">DFR76_11698</name>
</gene>
<dbReference type="PANTHER" id="PTHR42986:SF1">
    <property type="entry name" value="BENZALDEHYDE DEHYDROGENASE YFMT"/>
    <property type="match status" value="1"/>
</dbReference>
<evidence type="ECO:0000256" key="5">
    <source>
        <dbReference type="RuleBase" id="RU003345"/>
    </source>
</evidence>
<dbReference type="CDD" id="cd07152">
    <property type="entry name" value="ALDH_BenzADH"/>
    <property type="match status" value="1"/>
</dbReference>
<dbReference type="SUPFAM" id="SSF53720">
    <property type="entry name" value="ALDH-like"/>
    <property type="match status" value="1"/>
</dbReference>
<comment type="similarity">
    <text evidence="1 5">Belongs to the aldehyde dehydrogenase family.</text>
</comment>
<feature type="active site" evidence="4">
    <location>
        <position position="255"/>
    </location>
</feature>
<evidence type="ECO:0000256" key="3">
    <source>
        <dbReference type="ARBA" id="ARBA00023027"/>
    </source>
</evidence>
<dbReference type="PANTHER" id="PTHR42986">
    <property type="entry name" value="BENZALDEHYDE DEHYDROGENASE YFMT"/>
    <property type="match status" value="1"/>
</dbReference>
<evidence type="ECO:0000256" key="4">
    <source>
        <dbReference type="PROSITE-ProRule" id="PRU10007"/>
    </source>
</evidence>
<dbReference type="InterPro" id="IPR016162">
    <property type="entry name" value="Ald_DH_N"/>
</dbReference>
<dbReference type="RefSeq" id="WP_068005361.1">
    <property type="nucleotide sequence ID" value="NZ_QQBC01000016.1"/>
</dbReference>
<dbReference type="PROSITE" id="PS00687">
    <property type="entry name" value="ALDEHYDE_DEHYDR_GLU"/>
    <property type="match status" value="1"/>
</dbReference>
<reference evidence="7 8" key="1">
    <citation type="submission" date="2018-07" db="EMBL/GenBank/DDBJ databases">
        <title>Genomic Encyclopedia of Type Strains, Phase IV (KMG-IV): sequencing the most valuable type-strain genomes for metagenomic binning, comparative biology and taxonomic classification.</title>
        <authorList>
            <person name="Goeker M."/>
        </authorList>
    </citation>
    <scope>NUCLEOTIDE SEQUENCE [LARGE SCALE GENOMIC DNA]</scope>
    <source>
        <strain evidence="7 8">DSM 44290</strain>
    </source>
</reference>
<dbReference type="InterPro" id="IPR016161">
    <property type="entry name" value="Ald_DH/histidinol_DH"/>
</dbReference>
<dbReference type="STRING" id="1210086.GCA_001613105_06231"/>
<dbReference type="InterPro" id="IPR015590">
    <property type="entry name" value="Aldehyde_DH_dom"/>
</dbReference>
<evidence type="ECO:0000259" key="6">
    <source>
        <dbReference type="Pfam" id="PF00171"/>
    </source>
</evidence>
<dbReference type="InterPro" id="IPR029510">
    <property type="entry name" value="Ald_DH_CS_GLU"/>
</dbReference>
<dbReference type="AlphaFoldDB" id="A0A370HTR5"/>
<evidence type="ECO:0000256" key="2">
    <source>
        <dbReference type="ARBA" id="ARBA00023002"/>
    </source>
</evidence>
<dbReference type="Proteomes" id="UP000254869">
    <property type="component" value="Unassembled WGS sequence"/>
</dbReference>
<dbReference type="InterPro" id="IPR016163">
    <property type="entry name" value="Ald_DH_C"/>
</dbReference>
<protein>
    <submittedName>
        <fullName evidence="7">Benzaldehyde dehydrogenase (NAD)</fullName>
    </submittedName>
</protein>
<organism evidence="7 8">
    <name type="scientific">Nocardia pseudobrasiliensis</name>
    <dbReference type="NCBI Taxonomy" id="45979"/>
    <lineage>
        <taxon>Bacteria</taxon>
        <taxon>Bacillati</taxon>
        <taxon>Actinomycetota</taxon>
        <taxon>Actinomycetes</taxon>
        <taxon>Mycobacteriales</taxon>
        <taxon>Nocardiaceae</taxon>
        <taxon>Nocardia</taxon>
    </lineage>
</organism>
<dbReference type="Pfam" id="PF00171">
    <property type="entry name" value="Aldedh"/>
    <property type="match status" value="1"/>
</dbReference>
<feature type="domain" description="Aldehyde dehydrogenase" evidence="6">
    <location>
        <begin position="23"/>
        <end position="478"/>
    </location>
</feature>
<sequence>MTPVPDLLDPATWSGRVFSERWRDGAASAAVVEPATGAELARIGLAGPADIARATAAARVAQNDWAAAAFHERAAVLRRAGDLIREHAPDIQHWLIREAGSIPAKAGVEIDLAEQECYEAAALTSAPPGILLPTEYDRLSMARRVPAGVVGVIAPYNYPLVLAIRSIAPALALGNTVVLKPDPRTAVCGGVALARIFEAAGLPAGVLHVLPGGAEVGEALVVDPAVRVVSFTGSTGAGRRVGELAARHLKRAHLELGGNSALIVLEDADLDAAVGLGAWGSFLHSGQICMTTGRHLVHESLIADYLERLAATAEALPVGDPATAEVALGPVIDAGQRDKIHALVTATVDAGAKLLAGGRFHDLFYRPTVLAEVTATMPAYAQEVFGPVAPVLSFGSTDEAVRLATGGEYGLSLGIVTADAARGLALADRIPTGIVHINDQTVSDEAVAPFGGLGASGTGSRFGGAAANTEAFTETRWITMRREPARYPMSTIRR</sequence>
<evidence type="ECO:0000313" key="7">
    <source>
        <dbReference type="EMBL" id="RDI60364.1"/>
    </source>
</evidence>
<comment type="caution">
    <text evidence="7">The sequence shown here is derived from an EMBL/GenBank/DDBJ whole genome shotgun (WGS) entry which is preliminary data.</text>
</comment>
<keyword evidence="2 5" id="KW-0560">Oxidoreductase</keyword>
<evidence type="ECO:0000256" key="1">
    <source>
        <dbReference type="ARBA" id="ARBA00009986"/>
    </source>
</evidence>
<proteinExistence type="inferred from homology"/>
<evidence type="ECO:0000313" key="8">
    <source>
        <dbReference type="Proteomes" id="UP000254869"/>
    </source>
</evidence>
<dbReference type="EMBL" id="QQBC01000016">
    <property type="protein sequence ID" value="RDI60364.1"/>
    <property type="molecule type" value="Genomic_DNA"/>
</dbReference>
<accession>A0A370HTR5</accession>
<dbReference type="GO" id="GO:0016620">
    <property type="term" value="F:oxidoreductase activity, acting on the aldehyde or oxo group of donors, NAD or NADP as acceptor"/>
    <property type="evidence" value="ECO:0007669"/>
    <property type="project" value="InterPro"/>
</dbReference>
<name>A0A370HTR5_9NOCA</name>
<dbReference type="Gene3D" id="3.40.605.10">
    <property type="entry name" value="Aldehyde Dehydrogenase, Chain A, domain 1"/>
    <property type="match status" value="1"/>
</dbReference>